<evidence type="ECO:0000313" key="4">
    <source>
        <dbReference type="EMBL" id="CAI2387821.1"/>
    </source>
</evidence>
<dbReference type="Gene3D" id="3.30.565.10">
    <property type="entry name" value="Histidine kinase-like ATPase, C-terminal domain"/>
    <property type="match status" value="1"/>
</dbReference>
<dbReference type="InterPro" id="IPR036890">
    <property type="entry name" value="HATPase_C_sf"/>
</dbReference>
<feature type="transmembrane region" description="Helical" evidence="2">
    <location>
        <begin position="39"/>
        <end position="59"/>
    </location>
</feature>
<dbReference type="CDD" id="cd00082">
    <property type="entry name" value="HisKA"/>
    <property type="match status" value="1"/>
</dbReference>
<dbReference type="Gene3D" id="1.10.287.130">
    <property type="match status" value="1"/>
</dbReference>
<keyword evidence="2" id="KW-1133">Transmembrane helix</keyword>
<feature type="transmembrane region" description="Helical" evidence="2">
    <location>
        <begin position="66"/>
        <end position="83"/>
    </location>
</feature>
<dbReference type="InterPro" id="IPR050956">
    <property type="entry name" value="2C_system_His_kinase"/>
</dbReference>
<dbReference type="PRINTS" id="PR00344">
    <property type="entry name" value="BCTRLSENSOR"/>
</dbReference>
<keyword evidence="2" id="KW-0472">Membrane</keyword>
<accession>A0AAD1Y9C7</accession>
<dbReference type="InterPro" id="IPR004358">
    <property type="entry name" value="Sig_transdc_His_kin-like_C"/>
</dbReference>
<dbReference type="PROSITE" id="PS50109">
    <property type="entry name" value="HIS_KIN"/>
    <property type="match status" value="1"/>
</dbReference>
<dbReference type="InterPro" id="IPR005467">
    <property type="entry name" value="His_kinase_dom"/>
</dbReference>
<dbReference type="InterPro" id="IPR036097">
    <property type="entry name" value="HisK_dim/P_sf"/>
</dbReference>
<dbReference type="Pfam" id="PF02518">
    <property type="entry name" value="HATPase_c"/>
    <property type="match status" value="1"/>
</dbReference>
<feature type="transmembrane region" description="Helical" evidence="2">
    <location>
        <begin position="12"/>
        <end position="33"/>
    </location>
</feature>
<keyword evidence="2" id="KW-0812">Transmembrane</keyword>
<keyword evidence="1" id="KW-0597">Phosphoprotein</keyword>
<dbReference type="InterPro" id="IPR003661">
    <property type="entry name" value="HisK_dim/P_dom"/>
</dbReference>
<dbReference type="SMART" id="SM00388">
    <property type="entry name" value="HisKA"/>
    <property type="match status" value="1"/>
</dbReference>
<protein>
    <recommendedName>
        <fullName evidence="3">Histidine kinase domain-containing protein</fullName>
    </recommendedName>
</protein>
<keyword evidence="5" id="KW-1185">Reference proteome</keyword>
<dbReference type="PANTHER" id="PTHR43719">
    <property type="entry name" value="TWO-COMPONENT HISTIDINE KINASE"/>
    <property type="match status" value="1"/>
</dbReference>
<dbReference type="SUPFAM" id="SSF47384">
    <property type="entry name" value="Homodimeric domain of signal transducing histidine kinase"/>
    <property type="match status" value="1"/>
</dbReference>
<sequence length="612" mass="70250">MMKKNPTQSDVDMFIDNLIFTIGSLLSYVLLWFYPRHSKFYLCLSCPIGFCMLAIFYMTHLKGHHNCYVACYYCYCFFCAAVIPSKRDLNNLIFFFGITSYMYGAYQHLDGEIGTEMVLSGFIALTFFYFANNVLHSRLKHLYVILLRNSELIKEKREVVHAFPHSVLIIPEQIDSITDCYCNNEFRPKIADINSKVEGLKKVNVSCNTQSDAQHCAENINLYEYLIERQNHLTDENRDPKCKIPSKLSLQLPTQKKVHFLDRDDKEADNVSKNFSIKSLKTEWKGHPSFMHVFIDTTDIIKLEEAKNRIKLQKIMFASASHEFKTPLNVIINSFRIISENFDDLLETLNSAVHQRIFENEDFKKSVSTICRFTKTGTTSSTLLLALAEDILSLSKIDNGAFISQLEDFSVPSLLREVRSLFIVQCTNKNIKFEIECDDILEEWEANSDRNRIRQVLLNLVSNSLKFTFGGAIIIKASLARSLNGSQVLEFRVKDTGVGIKEEDQDKIFELYGMVEDKNNLNPNGCGLGLTISKKYIELLGGKIWVNSIYGSGTEMIFTILPTNRKILRREGRPDSESKKASTNFFEEYHGERLGMTVSLRDKFNLSKISPF</sequence>
<gene>
    <name evidence="4" type="ORF">ECRASSUSDP1_LOCUS29455</name>
</gene>
<organism evidence="4 5">
    <name type="scientific">Euplotes crassus</name>
    <dbReference type="NCBI Taxonomy" id="5936"/>
    <lineage>
        <taxon>Eukaryota</taxon>
        <taxon>Sar</taxon>
        <taxon>Alveolata</taxon>
        <taxon>Ciliophora</taxon>
        <taxon>Intramacronucleata</taxon>
        <taxon>Spirotrichea</taxon>
        <taxon>Hypotrichia</taxon>
        <taxon>Euplotida</taxon>
        <taxon>Euplotidae</taxon>
        <taxon>Moneuplotes</taxon>
    </lineage>
</organism>
<dbReference type="GO" id="GO:0000155">
    <property type="term" value="F:phosphorelay sensor kinase activity"/>
    <property type="evidence" value="ECO:0007669"/>
    <property type="project" value="InterPro"/>
</dbReference>
<evidence type="ECO:0000313" key="5">
    <source>
        <dbReference type="Proteomes" id="UP001295684"/>
    </source>
</evidence>
<dbReference type="CDD" id="cd16922">
    <property type="entry name" value="HATPase_EvgS-ArcB-TorS-like"/>
    <property type="match status" value="1"/>
</dbReference>
<name>A0AAD1Y9C7_EUPCR</name>
<dbReference type="EMBL" id="CAMPGE010030304">
    <property type="protein sequence ID" value="CAI2387821.1"/>
    <property type="molecule type" value="Genomic_DNA"/>
</dbReference>
<proteinExistence type="predicted"/>
<dbReference type="PANTHER" id="PTHR43719:SF28">
    <property type="entry name" value="PEROXIDE STRESS-ACTIVATED HISTIDINE KINASE MAK1-RELATED"/>
    <property type="match status" value="1"/>
</dbReference>
<dbReference type="Proteomes" id="UP001295684">
    <property type="component" value="Unassembled WGS sequence"/>
</dbReference>
<dbReference type="AlphaFoldDB" id="A0AAD1Y9C7"/>
<dbReference type="InterPro" id="IPR003594">
    <property type="entry name" value="HATPase_dom"/>
</dbReference>
<feature type="domain" description="Histidine kinase" evidence="3">
    <location>
        <begin position="319"/>
        <end position="564"/>
    </location>
</feature>
<reference evidence="4" key="1">
    <citation type="submission" date="2023-07" db="EMBL/GenBank/DDBJ databases">
        <authorList>
            <consortium name="AG Swart"/>
            <person name="Singh M."/>
            <person name="Singh A."/>
            <person name="Seah K."/>
            <person name="Emmerich C."/>
        </authorList>
    </citation>
    <scope>NUCLEOTIDE SEQUENCE</scope>
    <source>
        <strain evidence="4">DP1</strain>
    </source>
</reference>
<feature type="transmembrane region" description="Helical" evidence="2">
    <location>
        <begin position="113"/>
        <end position="131"/>
    </location>
</feature>
<comment type="caution">
    <text evidence="4">The sequence shown here is derived from an EMBL/GenBank/DDBJ whole genome shotgun (WGS) entry which is preliminary data.</text>
</comment>
<dbReference type="SMART" id="SM00387">
    <property type="entry name" value="HATPase_c"/>
    <property type="match status" value="1"/>
</dbReference>
<feature type="transmembrane region" description="Helical" evidence="2">
    <location>
        <begin position="89"/>
        <end position="106"/>
    </location>
</feature>
<evidence type="ECO:0000256" key="1">
    <source>
        <dbReference type="ARBA" id="ARBA00022553"/>
    </source>
</evidence>
<dbReference type="SUPFAM" id="SSF55874">
    <property type="entry name" value="ATPase domain of HSP90 chaperone/DNA topoisomerase II/histidine kinase"/>
    <property type="match status" value="1"/>
</dbReference>
<evidence type="ECO:0000256" key="2">
    <source>
        <dbReference type="SAM" id="Phobius"/>
    </source>
</evidence>
<evidence type="ECO:0000259" key="3">
    <source>
        <dbReference type="PROSITE" id="PS50109"/>
    </source>
</evidence>